<comment type="caution">
    <text evidence="1">The sequence shown here is derived from an EMBL/GenBank/DDBJ whole genome shotgun (WGS) entry which is preliminary data.</text>
</comment>
<proteinExistence type="predicted"/>
<dbReference type="EMBL" id="JBHSCZ010000001">
    <property type="protein sequence ID" value="MFC4262134.1"/>
    <property type="molecule type" value="Genomic_DNA"/>
</dbReference>
<evidence type="ECO:0000313" key="1">
    <source>
        <dbReference type="EMBL" id="MFC4262134.1"/>
    </source>
</evidence>
<dbReference type="Pfam" id="PF20420">
    <property type="entry name" value="DUF6702"/>
    <property type="match status" value="1"/>
</dbReference>
<dbReference type="RefSeq" id="WP_379707496.1">
    <property type="nucleotide sequence ID" value="NZ_JBHSCZ010000001.1"/>
</dbReference>
<protein>
    <submittedName>
        <fullName evidence="1">DUF6702 family protein</fullName>
    </submittedName>
</protein>
<gene>
    <name evidence="1" type="ORF">ACFOWM_04565</name>
</gene>
<sequence length="157" mass="17954">MGTLFTVSTPKQHPIFVSVTEIEHNAKEKTLEVSCKIFTDDFEKTLRTVYKTKIDLADANLKPAMDKLINDYVQKHLKINVDGKQVALKYLGFEKIDEGIYSYYQADNVTSVKNAVVTDDILYEYKSEQISLIHFIVNGDRKSTKLNNPENRAVLSF</sequence>
<reference evidence="2" key="1">
    <citation type="journal article" date="2019" name="Int. J. Syst. Evol. Microbiol.">
        <title>The Global Catalogue of Microorganisms (GCM) 10K type strain sequencing project: providing services to taxonomists for standard genome sequencing and annotation.</title>
        <authorList>
            <consortium name="The Broad Institute Genomics Platform"/>
            <consortium name="The Broad Institute Genome Sequencing Center for Infectious Disease"/>
            <person name="Wu L."/>
            <person name="Ma J."/>
        </authorList>
    </citation>
    <scope>NUCLEOTIDE SEQUENCE [LARGE SCALE GENOMIC DNA]</scope>
    <source>
        <strain evidence="2">CECT 8289</strain>
    </source>
</reference>
<keyword evidence="2" id="KW-1185">Reference proteome</keyword>
<organism evidence="1 2">
    <name type="scientific">Ferruginibacter yonginensis</name>
    <dbReference type="NCBI Taxonomy" id="1310416"/>
    <lineage>
        <taxon>Bacteria</taxon>
        <taxon>Pseudomonadati</taxon>
        <taxon>Bacteroidota</taxon>
        <taxon>Chitinophagia</taxon>
        <taxon>Chitinophagales</taxon>
        <taxon>Chitinophagaceae</taxon>
        <taxon>Ferruginibacter</taxon>
    </lineage>
</organism>
<name>A0ABV8QPR6_9BACT</name>
<accession>A0ABV8QPR6</accession>
<dbReference type="InterPro" id="IPR046525">
    <property type="entry name" value="DUF6702"/>
</dbReference>
<evidence type="ECO:0000313" key="2">
    <source>
        <dbReference type="Proteomes" id="UP001595907"/>
    </source>
</evidence>
<dbReference type="Proteomes" id="UP001595907">
    <property type="component" value="Unassembled WGS sequence"/>
</dbReference>